<sequence length="458" mass="51183">MAFSSVYEPQAVLAANNKGIEDTDLFHTHQLENVDGCTIIKVPRRLNLQKNTRFTDNQVLKMYRFLEDNHASLSELWKTLGTNGEQESMNLFVAKAYNATIEHQLREIMNLRRHQQKPFTFADAECWCTRKFDETWDPDLFCDLVGPVPAHALGCVVPEGNADTDEAGYRTLLAQARQDLNAGCDLNSPWLPGQTEVGVPEAAAARVHDILRSVASTVDPSNNRDGSPSYEAKFLAMDTMYKIFHCLLTEAETPVKRYIKADRKLWRNLENCFLQVFGSLSKDDLYRLATEDGGVWRDKFEELQDLVQKQEHFSKLLHACLVLQMADSFRNIPEDEVALIIDENGSADGELAYCPPAGFVSSPESTTPPDPWHPPTFFLTITLGVVPATPTPATCINALTSAICGPYRVNMRYSYFIAGLPLLVATTTIEGTPGLRTGSGKGTFIFSFRVYLFSNTSF</sequence>
<dbReference type="GeneID" id="87866252"/>
<comment type="caution">
    <text evidence="1">The sequence shown here is derived from an EMBL/GenBank/DDBJ whole genome shotgun (WGS) entry which is preliminary data.</text>
</comment>
<evidence type="ECO:0000313" key="2">
    <source>
        <dbReference type="Proteomes" id="UP001278500"/>
    </source>
</evidence>
<gene>
    <name evidence="1" type="ORF">B0H65DRAFT_538734</name>
</gene>
<dbReference type="EMBL" id="JAUEPP010000003">
    <property type="protein sequence ID" value="KAK3348138.1"/>
    <property type="molecule type" value="Genomic_DNA"/>
</dbReference>
<evidence type="ECO:0000313" key="1">
    <source>
        <dbReference type="EMBL" id="KAK3348138.1"/>
    </source>
</evidence>
<accession>A0AAE0JHT4</accession>
<dbReference type="RefSeq" id="XP_062683220.1">
    <property type="nucleotide sequence ID" value="XM_062829098.1"/>
</dbReference>
<reference evidence="1" key="1">
    <citation type="journal article" date="2023" name="Mol. Phylogenet. Evol.">
        <title>Genome-scale phylogeny and comparative genomics of the fungal order Sordariales.</title>
        <authorList>
            <person name="Hensen N."/>
            <person name="Bonometti L."/>
            <person name="Westerberg I."/>
            <person name="Brannstrom I.O."/>
            <person name="Guillou S."/>
            <person name="Cros-Aarteil S."/>
            <person name="Calhoun S."/>
            <person name="Haridas S."/>
            <person name="Kuo A."/>
            <person name="Mondo S."/>
            <person name="Pangilinan J."/>
            <person name="Riley R."/>
            <person name="LaButti K."/>
            <person name="Andreopoulos B."/>
            <person name="Lipzen A."/>
            <person name="Chen C."/>
            <person name="Yan M."/>
            <person name="Daum C."/>
            <person name="Ng V."/>
            <person name="Clum A."/>
            <person name="Steindorff A."/>
            <person name="Ohm R.A."/>
            <person name="Martin F."/>
            <person name="Silar P."/>
            <person name="Natvig D.O."/>
            <person name="Lalanne C."/>
            <person name="Gautier V."/>
            <person name="Ament-Velasquez S.L."/>
            <person name="Kruys A."/>
            <person name="Hutchinson M.I."/>
            <person name="Powell A.J."/>
            <person name="Barry K."/>
            <person name="Miller A.N."/>
            <person name="Grigoriev I.V."/>
            <person name="Debuchy R."/>
            <person name="Gladieux P."/>
            <person name="Hiltunen Thoren M."/>
            <person name="Johannesson H."/>
        </authorList>
    </citation>
    <scope>NUCLEOTIDE SEQUENCE</scope>
    <source>
        <strain evidence="1">CBS 560.94</strain>
    </source>
</reference>
<dbReference type="AlphaFoldDB" id="A0AAE0JHT4"/>
<dbReference type="Proteomes" id="UP001278500">
    <property type="component" value="Unassembled WGS sequence"/>
</dbReference>
<protein>
    <submittedName>
        <fullName evidence="1">Uncharacterized protein</fullName>
    </submittedName>
</protein>
<name>A0AAE0JHT4_9PEZI</name>
<reference evidence="1" key="2">
    <citation type="submission" date="2023-06" db="EMBL/GenBank/DDBJ databases">
        <authorList>
            <consortium name="Lawrence Berkeley National Laboratory"/>
            <person name="Haridas S."/>
            <person name="Hensen N."/>
            <person name="Bonometti L."/>
            <person name="Westerberg I."/>
            <person name="Brannstrom I.O."/>
            <person name="Guillou S."/>
            <person name="Cros-Aarteil S."/>
            <person name="Calhoun S."/>
            <person name="Kuo A."/>
            <person name="Mondo S."/>
            <person name="Pangilinan J."/>
            <person name="Riley R."/>
            <person name="Labutti K."/>
            <person name="Andreopoulos B."/>
            <person name="Lipzen A."/>
            <person name="Chen C."/>
            <person name="Yanf M."/>
            <person name="Daum C."/>
            <person name="Ng V."/>
            <person name="Clum A."/>
            <person name="Steindorff A."/>
            <person name="Ohm R."/>
            <person name="Martin F."/>
            <person name="Silar P."/>
            <person name="Natvig D."/>
            <person name="Lalanne C."/>
            <person name="Gautier V."/>
            <person name="Ament-Velasquez S.L."/>
            <person name="Kruys A."/>
            <person name="Hutchinson M.I."/>
            <person name="Powell A.J."/>
            <person name="Barry K."/>
            <person name="Miller A.N."/>
            <person name="Grigoriev I.V."/>
            <person name="Debuchy R."/>
            <person name="Gladieux P."/>
            <person name="Thoren M.H."/>
            <person name="Johannesson H."/>
        </authorList>
    </citation>
    <scope>NUCLEOTIDE SEQUENCE</scope>
    <source>
        <strain evidence="1">CBS 560.94</strain>
    </source>
</reference>
<organism evidence="1 2">
    <name type="scientific">Neurospora tetraspora</name>
    <dbReference type="NCBI Taxonomy" id="94610"/>
    <lineage>
        <taxon>Eukaryota</taxon>
        <taxon>Fungi</taxon>
        <taxon>Dikarya</taxon>
        <taxon>Ascomycota</taxon>
        <taxon>Pezizomycotina</taxon>
        <taxon>Sordariomycetes</taxon>
        <taxon>Sordariomycetidae</taxon>
        <taxon>Sordariales</taxon>
        <taxon>Sordariaceae</taxon>
        <taxon>Neurospora</taxon>
    </lineage>
</organism>
<proteinExistence type="predicted"/>
<keyword evidence="2" id="KW-1185">Reference proteome</keyword>